<evidence type="ECO:0000313" key="4">
    <source>
        <dbReference type="Proteomes" id="UP000401081"/>
    </source>
</evidence>
<dbReference type="PROSITE" id="PS51099">
    <property type="entry name" value="PTS_EIIB_TYPE_2"/>
    <property type="match status" value="1"/>
</dbReference>
<keyword evidence="4" id="KW-1185">Reference proteome</keyword>
<dbReference type="PANTHER" id="PTHR30185">
    <property type="entry name" value="CRYPTIC BETA-GLUCOSIDE BGL OPERON ANTITERMINATOR"/>
    <property type="match status" value="1"/>
</dbReference>
<dbReference type="InterPro" id="IPR036095">
    <property type="entry name" value="PTS_EIIB-like_sf"/>
</dbReference>
<dbReference type="InterPro" id="IPR050661">
    <property type="entry name" value="BglG_antiterminators"/>
</dbReference>
<name>A0A485BEH2_KLUCR</name>
<keyword evidence="1" id="KW-0808">Transferase</keyword>
<evidence type="ECO:0000313" key="3">
    <source>
        <dbReference type="EMBL" id="VFS70482.1"/>
    </source>
</evidence>
<dbReference type="CDD" id="cd05568">
    <property type="entry name" value="PTS_IIB_bgl_like"/>
    <property type="match status" value="1"/>
</dbReference>
<proteinExistence type="predicted"/>
<sequence>MRSAKTRSVSWCCISASALERHYNIGYQRQPKVLLVCDAGNAMARMIEAILQRKYPQVEIAATLSQREYEQLAAIPEDFVISTARISEKDKPVITIRTVPHRLSARSNRQTGAGRPPPGHLC</sequence>
<dbReference type="GO" id="GO:0008982">
    <property type="term" value="F:protein-N(PI)-phosphohistidine-sugar phosphotransferase activity"/>
    <property type="evidence" value="ECO:0007669"/>
    <property type="project" value="InterPro"/>
</dbReference>
<dbReference type="SUPFAM" id="SSF52794">
    <property type="entry name" value="PTS system IIB component-like"/>
    <property type="match status" value="1"/>
</dbReference>
<dbReference type="AlphaFoldDB" id="A0A485BEH2"/>
<gene>
    <name evidence="3" type="ORF">NCTC12993_04392</name>
</gene>
<dbReference type="GO" id="GO:0009401">
    <property type="term" value="P:phosphoenolpyruvate-dependent sugar phosphotransferase system"/>
    <property type="evidence" value="ECO:0007669"/>
    <property type="project" value="InterPro"/>
</dbReference>
<dbReference type="InterPro" id="IPR013011">
    <property type="entry name" value="PTS_EIIB_2"/>
</dbReference>
<dbReference type="PANTHER" id="PTHR30185:SF13">
    <property type="entry name" value="LICABCH OPERON REGULATOR-RELATED"/>
    <property type="match status" value="1"/>
</dbReference>
<feature type="domain" description="PTS EIIB type-2" evidence="2">
    <location>
        <begin position="31"/>
        <end position="120"/>
    </location>
</feature>
<evidence type="ECO:0000256" key="1">
    <source>
        <dbReference type="ARBA" id="ARBA00022679"/>
    </source>
</evidence>
<dbReference type="Gene3D" id="3.40.50.2300">
    <property type="match status" value="1"/>
</dbReference>
<organism evidence="3 4">
    <name type="scientific">Kluyvera cryocrescens</name>
    <name type="common">Kluyvera citrophila</name>
    <dbReference type="NCBI Taxonomy" id="580"/>
    <lineage>
        <taxon>Bacteria</taxon>
        <taxon>Pseudomonadati</taxon>
        <taxon>Pseudomonadota</taxon>
        <taxon>Gammaproteobacteria</taxon>
        <taxon>Enterobacterales</taxon>
        <taxon>Enterobacteriaceae</taxon>
        <taxon>Kluyvera</taxon>
    </lineage>
</organism>
<reference evidence="3 4" key="1">
    <citation type="submission" date="2019-03" db="EMBL/GenBank/DDBJ databases">
        <authorList>
            <consortium name="Pathogen Informatics"/>
        </authorList>
    </citation>
    <scope>NUCLEOTIDE SEQUENCE [LARGE SCALE GENOMIC DNA]</scope>
    <source>
        <strain evidence="3 4">NCTC12993</strain>
    </source>
</reference>
<dbReference type="EMBL" id="CAADJD010000021">
    <property type="protein sequence ID" value="VFS70482.1"/>
    <property type="molecule type" value="Genomic_DNA"/>
</dbReference>
<evidence type="ECO:0000259" key="2">
    <source>
        <dbReference type="PROSITE" id="PS51099"/>
    </source>
</evidence>
<dbReference type="Proteomes" id="UP000401081">
    <property type="component" value="Unassembled WGS sequence"/>
</dbReference>
<protein>
    <recommendedName>
        <fullName evidence="2">PTS EIIB type-2 domain-containing protein</fullName>
    </recommendedName>
</protein>
<accession>A0A485BEH2</accession>